<accession>A0A2U1MJW2</accession>
<dbReference type="GO" id="GO:0030246">
    <property type="term" value="F:carbohydrate binding"/>
    <property type="evidence" value="ECO:0007669"/>
    <property type="project" value="UniProtKB-KW"/>
</dbReference>
<name>A0A2U1MJW2_ARTAN</name>
<organism evidence="2 3">
    <name type="scientific">Artemisia annua</name>
    <name type="common">Sweet wormwood</name>
    <dbReference type="NCBI Taxonomy" id="35608"/>
    <lineage>
        <taxon>Eukaryota</taxon>
        <taxon>Viridiplantae</taxon>
        <taxon>Streptophyta</taxon>
        <taxon>Embryophyta</taxon>
        <taxon>Tracheophyta</taxon>
        <taxon>Spermatophyta</taxon>
        <taxon>Magnoliopsida</taxon>
        <taxon>eudicotyledons</taxon>
        <taxon>Gunneridae</taxon>
        <taxon>Pentapetalae</taxon>
        <taxon>asterids</taxon>
        <taxon>campanulids</taxon>
        <taxon>Asterales</taxon>
        <taxon>Asteraceae</taxon>
        <taxon>Asteroideae</taxon>
        <taxon>Anthemideae</taxon>
        <taxon>Artemisiinae</taxon>
        <taxon>Artemisia</taxon>
    </lineage>
</organism>
<sequence>MRVIEVWLLCVQQSPEDRPSMSLVVLALSNEGALPTPKEPTFFIENNYLVLISIQAAIQQVQPIVGFSLRGPNGDSPFEKICNGSTHEVTGLSNVMATMSRAAGKGFGQAYELQQKRVSIGLYINGSIRQMFDDNRCIGSNFLRFPGSLNNQTSIMLIPNEDESELNESRSQKAKGKEKEITSSLSSKRKKDGGFLDNENVTKRSSIVTQHIDHDAADKQATMREIKLEILGKLRYKIEATGRVFVSM</sequence>
<comment type="caution">
    <text evidence="2">The sequence shown here is derived from an EMBL/GenBank/DDBJ whole genome shotgun (WGS) entry which is preliminary data.</text>
</comment>
<protein>
    <submittedName>
        <fullName evidence="2">G-type lectin S-receptor-like serine/threonine-protein kinase SD1-1</fullName>
    </submittedName>
</protein>
<proteinExistence type="predicted"/>
<gene>
    <name evidence="2" type="ORF">CTI12_AA370280</name>
</gene>
<keyword evidence="3" id="KW-1185">Reference proteome</keyword>
<evidence type="ECO:0000313" key="3">
    <source>
        <dbReference type="Proteomes" id="UP000245207"/>
    </source>
</evidence>
<evidence type="ECO:0000256" key="1">
    <source>
        <dbReference type="SAM" id="MobiDB-lite"/>
    </source>
</evidence>
<feature type="compositionally biased region" description="Basic and acidic residues" evidence="1">
    <location>
        <begin position="167"/>
        <end position="181"/>
    </location>
</feature>
<dbReference type="AlphaFoldDB" id="A0A2U1MJW2"/>
<keyword evidence="2" id="KW-0430">Lectin</keyword>
<dbReference type="EMBL" id="PKPP01005076">
    <property type="protein sequence ID" value="PWA61561.1"/>
    <property type="molecule type" value="Genomic_DNA"/>
</dbReference>
<dbReference type="Proteomes" id="UP000245207">
    <property type="component" value="Unassembled WGS sequence"/>
</dbReference>
<keyword evidence="2" id="KW-0418">Kinase</keyword>
<dbReference type="STRING" id="35608.A0A2U1MJW2"/>
<reference evidence="2 3" key="1">
    <citation type="journal article" date="2018" name="Mol. Plant">
        <title>The genome of Artemisia annua provides insight into the evolution of Asteraceae family and artemisinin biosynthesis.</title>
        <authorList>
            <person name="Shen Q."/>
            <person name="Zhang L."/>
            <person name="Liao Z."/>
            <person name="Wang S."/>
            <person name="Yan T."/>
            <person name="Shi P."/>
            <person name="Liu M."/>
            <person name="Fu X."/>
            <person name="Pan Q."/>
            <person name="Wang Y."/>
            <person name="Lv Z."/>
            <person name="Lu X."/>
            <person name="Zhang F."/>
            <person name="Jiang W."/>
            <person name="Ma Y."/>
            <person name="Chen M."/>
            <person name="Hao X."/>
            <person name="Li L."/>
            <person name="Tang Y."/>
            <person name="Lv G."/>
            <person name="Zhou Y."/>
            <person name="Sun X."/>
            <person name="Brodelius P.E."/>
            <person name="Rose J.K.C."/>
            <person name="Tang K."/>
        </authorList>
    </citation>
    <scope>NUCLEOTIDE SEQUENCE [LARGE SCALE GENOMIC DNA]</scope>
    <source>
        <strain evidence="3">cv. Huhao1</strain>
        <tissue evidence="2">Leaf</tissue>
    </source>
</reference>
<dbReference type="GO" id="GO:0016301">
    <property type="term" value="F:kinase activity"/>
    <property type="evidence" value="ECO:0007669"/>
    <property type="project" value="UniProtKB-KW"/>
</dbReference>
<feature type="region of interest" description="Disordered" evidence="1">
    <location>
        <begin position="161"/>
        <end position="198"/>
    </location>
</feature>
<keyword evidence="2" id="KW-0808">Transferase</keyword>
<evidence type="ECO:0000313" key="2">
    <source>
        <dbReference type="EMBL" id="PWA61561.1"/>
    </source>
</evidence>
<keyword evidence="2" id="KW-0675">Receptor</keyword>